<evidence type="ECO:0000313" key="4">
    <source>
        <dbReference type="EMBL" id="MEQ3549070.1"/>
    </source>
</evidence>
<dbReference type="NCBIfam" id="TIGR03971">
    <property type="entry name" value="SDR_subfam_1"/>
    <property type="match status" value="1"/>
</dbReference>
<reference evidence="4 5" key="1">
    <citation type="submission" date="2024-03" db="EMBL/GenBank/DDBJ databases">
        <title>Draft genome sequence of Pseudonocardia nematodicida JCM 31783.</title>
        <authorList>
            <person name="Butdee W."/>
            <person name="Duangmal K."/>
        </authorList>
    </citation>
    <scope>NUCLEOTIDE SEQUENCE [LARGE SCALE GENOMIC DNA]</scope>
    <source>
        <strain evidence="4 5">JCM 31783</strain>
    </source>
</reference>
<dbReference type="RefSeq" id="WP_349296161.1">
    <property type="nucleotide sequence ID" value="NZ_JBEDNQ010000001.1"/>
</dbReference>
<dbReference type="NCBIfam" id="NF009467">
    <property type="entry name" value="PRK12826.1-3"/>
    <property type="match status" value="1"/>
</dbReference>
<dbReference type="SUPFAM" id="SSF51735">
    <property type="entry name" value="NAD(P)-binding Rossmann-fold domains"/>
    <property type="match status" value="1"/>
</dbReference>
<dbReference type="Gene3D" id="3.40.50.720">
    <property type="entry name" value="NAD(P)-binding Rossmann-like Domain"/>
    <property type="match status" value="1"/>
</dbReference>
<organism evidence="4 5">
    <name type="scientific">Pseudonocardia nematodicida</name>
    <dbReference type="NCBI Taxonomy" id="1206997"/>
    <lineage>
        <taxon>Bacteria</taxon>
        <taxon>Bacillati</taxon>
        <taxon>Actinomycetota</taxon>
        <taxon>Actinomycetes</taxon>
        <taxon>Pseudonocardiales</taxon>
        <taxon>Pseudonocardiaceae</taxon>
        <taxon>Pseudonocardia</taxon>
    </lineage>
</organism>
<dbReference type="InterPro" id="IPR036291">
    <property type="entry name" value="NAD(P)-bd_dom_sf"/>
</dbReference>
<accession>A0ABV1K3N3</accession>
<evidence type="ECO:0000256" key="1">
    <source>
        <dbReference type="ARBA" id="ARBA00006484"/>
    </source>
</evidence>
<dbReference type="InterPro" id="IPR002347">
    <property type="entry name" value="SDR_fam"/>
</dbReference>
<proteinExistence type="inferred from homology"/>
<dbReference type="Proteomes" id="UP001494902">
    <property type="component" value="Unassembled WGS sequence"/>
</dbReference>
<dbReference type="PANTHER" id="PTHR24321">
    <property type="entry name" value="DEHYDROGENASES, SHORT CHAIN"/>
    <property type="match status" value="1"/>
</dbReference>
<dbReference type="PRINTS" id="PR00081">
    <property type="entry name" value="GDHRDH"/>
</dbReference>
<dbReference type="Pfam" id="PF13561">
    <property type="entry name" value="adh_short_C2"/>
    <property type="match status" value="1"/>
</dbReference>
<gene>
    <name evidence="4" type="ORF">WIS52_01190</name>
</gene>
<dbReference type="CDD" id="cd05233">
    <property type="entry name" value="SDR_c"/>
    <property type="match status" value="1"/>
</dbReference>
<keyword evidence="2" id="KW-0560">Oxidoreductase</keyword>
<dbReference type="EMBL" id="JBEDNQ010000001">
    <property type="protein sequence ID" value="MEQ3549070.1"/>
    <property type="molecule type" value="Genomic_DNA"/>
</dbReference>
<dbReference type="PANTHER" id="PTHR24321:SF8">
    <property type="entry name" value="ESTRADIOL 17-BETA-DEHYDROGENASE 8-RELATED"/>
    <property type="match status" value="1"/>
</dbReference>
<comment type="similarity">
    <text evidence="1">Belongs to the short-chain dehydrogenases/reductases (SDR) family.</text>
</comment>
<evidence type="ECO:0000313" key="5">
    <source>
        <dbReference type="Proteomes" id="UP001494902"/>
    </source>
</evidence>
<keyword evidence="5" id="KW-1185">Reference proteome</keyword>
<evidence type="ECO:0000256" key="3">
    <source>
        <dbReference type="ARBA" id="ARBA00023027"/>
    </source>
</evidence>
<protein>
    <submittedName>
        <fullName evidence="4">Mycofactocin-coupled SDR family oxidoreductase</fullName>
    </submittedName>
</protein>
<sequence length="280" mass="29313">MGAHEDKVAVISGAARGQGRSHALRLAEEGANIIALDLCRDIDSMDYPNATSADLAETAAKIEGMGRWVVAREVDVRDAAAVKVAVDEGVAELGRLDIVIPQAGIARYTEAGSYAEEAQVWADILGVDITGYFHLIEASIPHLVAGGHGGSIVMTGSTAATRPIGATGGRVAYMAAKHGAVGLMKTYALALARHWIRVNMVHPTGVTSGMTLNATVERLAAEAASGEAGPDSWLAQSRNLLDVPIVEPADITEAVMFLVSDRARYVTGEEIKVDAGFSLL</sequence>
<name>A0ABV1K3N3_9PSEU</name>
<keyword evidence="3" id="KW-0520">NAD</keyword>
<evidence type="ECO:0000256" key="2">
    <source>
        <dbReference type="ARBA" id="ARBA00023002"/>
    </source>
</evidence>
<comment type="caution">
    <text evidence="4">The sequence shown here is derived from an EMBL/GenBank/DDBJ whole genome shotgun (WGS) entry which is preliminary data.</text>
</comment>
<dbReference type="InterPro" id="IPR023985">
    <property type="entry name" value="SDR_subfam_1"/>
</dbReference>